<dbReference type="SUPFAM" id="SSF49344">
    <property type="entry name" value="CBD9-like"/>
    <property type="match status" value="1"/>
</dbReference>
<organism evidence="3 4">
    <name type="scientific">Natronoarchaeum mannanilyticum</name>
    <dbReference type="NCBI Taxonomy" id="926360"/>
    <lineage>
        <taxon>Archaea</taxon>
        <taxon>Methanobacteriati</taxon>
        <taxon>Methanobacteriota</taxon>
        <taxon>Stenosarchaea group</taxon>
        <taxon>Halobacteria</taxon>
        <taxon>Halobacteriales</taxon>
        <taxon>Natronoarchaeaceae</taxon>
    </lineage>
</organism>
<dbReference type="Gene3D" id="2.60.40.1190">
    <property type="match status" value="1"/>
</dbReference>
<feature type="domain" description="Glucodextranase-like C-terminal" evidence="2">
    <location>
        <begin position="31"/>
        <end position="235"/>
    </location>
</feature>
<protein>
    <recommendedName>
        <fullName evidence="2">Glucodextranase-like C-terminal domain-containing protein</fullName>
    </recommendedName>
</protein>
<proteinExistence type="predicted"/>
<dbReference type="EMBL" id="BAAADV010000001">
    <property type="protein sequence ID" value="GAA0668334.1"/>
    <property type="molecule type" value="Genomic_DNA"/>
</dbReference>
<evidence type="ECO:0000313" key="4">
    <source>
        <dbReference type="Proteomes" id="UP001500420"/>
    </source>
</evidence>
<keyword evidence="4" id="KW-1185">Reference proteome</keyword>
<gene>
    <name evidence="3" type="ORF">GCM10009020_12630</name>
</gene>
<evidence type="ECO:0000259" key="2">
    <source>
        <dbReference type="Pfam" id="PF09985"/>
    </source>
</evidence>
<dbReference type="RefSeq" id="WP_343773075.1">
    <property type="nucleotide sequence ID" value="NZ_BAAADV010000001.1"/>
</dbReference>
<feature type="compositionally biased region" description="Acidic residues" evidence="1">
    <location>
        <begin position="257"/>
        <end position="321"/>
    </location>
</feature>
<accession>A0AAV3T8L0</accession>
<name>A0AAV3T8L0_9EURY</name>
<reference evidence="3 4" key="1">
    <citation type="journal article" date="2019" name="Int. J. Syst. Evol. Microbiol.">
        <title>The Global Catalogue of Microorganisms (GCM) 10K type strain sequencing project: providing services to taxonomists for standard genome sequencing and annotation.</title>
        <authorList>
            <consortium name="The Broad Institute Genomics Platform"/>
            <consortium name="The Broad Institute Genome Sequencing Center for Infectious Disease"/>
            <person name="Wu L."/>
            <person name="Ma J."/>
        </authorList>
    </citation>
    <scope>NUCLEOTIDE SEQUENCE [LARGE SCALE GENOMIC DNA]</scope>
    <source>
        <strain evidence="3 4">JCM 16328</strain>
    </source>
</reference>
<sequence>MDRRQYLSGLVAASGLAVTGVSTVSAQSDAIASWDDATDDANGPGNYTRPTGDSYSDATWDISSFSIHSADGEYQFKLTVDGTISNSFPLENGFSHQHIQVYLRDPSASGGASAAREGVNANLAANYQIRILVDGQNGVRVQDAEGSELATGTPSVEGDSTIVFSVSQDTIGDIEAMEIVPLMLGFDGFGPGQVRTVESEASQHKFGGAENENAPNVIDLIAPGGTNQSDALAYSSDSKASIPFLAVTDDSSSGDGSSDDGSSDDGSSDDGSSDDGSSDDGSSDDGSSDDGSSDDGSSDDGSSDDGSSDDESSDDSSDDGSSDNGGSGEDDSSDEEDSGLPGFGLGVGLVGAAGGALAARHRGESDSDEA</sequence>
<dbReference type="InterPro" id="IPR019248">
    <property type="entry name" value="Glucodextran_C"/>
</dbReference>
<dbReference type="Proteomes" id="UP001500420">
    <property type="component" value="Unassembled WGS sequence"/>
</dbReference>
<feature type="compositionally biased region" description="Acidic residues" evidence="1">
    <location>
        <begin position="328"/>
        <end position="338"/>
    </location>
</feature>
<dbReference type="Pfam" id="PF09985">
    <property type="entry name" value="Glucodextran_C"/>
    <property type="match status" value="1"/>
</dbReference>
<dbReference type="AlphaFoldDB" id="A0AAV3T8L0"/>
<feature type="region of interest" description="Disordered" evidence="1">
    <location>
        <begin position="246"/>
        <end position="349"/>
    </location>
</feature>
<evidence type="ECO:0000313" key="3">
    <source>
        <dbReference type="EMBL" id="GAA0668334.1"/>
    </source>
</evidence>
<evidence type="ECO:0000256" key="1">
    <source>
        <dbReference type="SAM" id="MobiDB-lite"/>
    </source>
</evidence>
<comment type="caution">
    <text evidence="3">The sequence shown here is derived from an EMBL/GenBank/DDBJ whole genome shotgun (WGS) entry which is preliminary data.</text>
</comment>